<dbReference type="PANTHER" id="PTHR47894">
    <property type="entry name" value="HTH-TYPE TRANSCRIPTIONAL REGULATOR GADX"/>
    <property type="match status" value="1"/>
</dbReference>
<dbReference type="InterPro" id="IPR032687">
    <property type="entry name" value="AraC-type_N"/>
</dbReference>
<dbReference type="RefSeq" id="WP_082626597.1">
    <property type="nucleotide sequence ID" value="NZ_FOMC01000009.1"/>
</dbReference>
<keyword evidence="2" id="KW-0238">DNA-binding</keyword>
<evidence type="ECO:0000313" key="6">
    <source>
        <dbReference type="Proteomes" id="UP000052022"/>
    </source>
</evidence>
<dbReference type="Pfam" id="PF12625">
    <property type="entry name" value="Arabinose_bd"/>
    <property type="match status" value="1"/>
</dbReference>
<gene>
    <name evidence="5" type="primary">virS_3</name>
    <name evidence="5" type="ORF">TRM7557_02226</name>
</gene>
<dbReference type="AlphaFoldDB" id="A0A0P1GCM9"/>
<organism evidence="5 6">
    <name type="scientific">Tritonibacter multivorans</name>
    <dbReference type="NCBI Taxonomy" id="928856"/>
    <lineage>
        <taxon>Bacteria</taxon>
        <taxon>Pseudomonadati</taxon>
        <taxon>Pseudomonadota</taxon>
        <taxon>Alphaproteobacteria</taxon>
        <taxon>Rhodobacterales</taxon>
        <taxon>Paracoccaceae</taxon>
        <taxon>Tritonibacter</taxon>
    </lineage>
</organism>
<keyword evidence="1" id="KW-0805">Transcription regulation</keyword>
<dbReference type="InterPro" id="IPR018060">
    <property type="entry name" value="HTH_AraC"/>
</dbReference>
<dbReference type="SUPFAM" id="SSF46689">
    <property type="entry name" value="Homeodomain-like"/>
    <property type="match status" value="1"/>
</dbReference>
<reference evidence="5 6" key="1">
    <citation type="submission" date="2015-09" db="EMBL/GenBank/DDBJ databases">
        <authorList>
            <consortium name="Swine Surveillance"/>
        </authorList>
    </citation>
    <scope>NUCLEOTIDE SEQUENCE [LARGE SCALE GENOMIC DNA]</scope>
    <source>
        <strain evidence="5 6">CECT 7557</strain>
    </source>
</reference>
<evidence type="ECO:0000256" key="3">
    <source>
        <dbReference type="ARBA" id="ARBA00023163"/>
    </source>
</evidence>
<evidence type="ECO:0000256" key="2">
    <source>
        <dbReference type="ARBA" id="ARBA00023125"/>
    </source>
</evidence>
<dbReference type="PROSITE" id="PS01124">
    <property type="entry name" value="HTH_ARAC_FAMILY_2"/>
    <property type="match status" value="1"/>
</dbReference>
<protein>
    <submittedName>
        <fullName evidence="5">Virulence-regulating protein VirS</fullName>
    </submittedName>
</protein>
<dbReference type="Gene3D" id="1.10.10.60">
    <property type="entry name" value="Homeodomain-like"/>
    <property type="match status" value="1"/>
</dbReference>
<name>A0A0P1GCM9_9RHOB</name>
<dbReference type="GO" id="GO:0003700">
    <property type="term" value="F:DNA-binding transcription factor activity"/>
    <property type="evidence" value="ECO:0007669"/>
    <property type="project" value="InterPro"/>
</dbReference>
<dbReference type="OrthoDB" id="9805730at2"/>
<dbReference type="Proteomes" id="UP000052022">
    <property type="component" value="Unassembled WGS sequence"/>
</dbReference>
<dbReference type="SMART" id="SM00342">
    <property type="entry name" value="HTH_ARAC"/>
    <property type="match status" value="1"/>
</dbReference>
<sequence>MTSHASSVSIEQMLSQVCQLLALDTRLVLGAARLTEQDCKSVMEPRHYFDLYNAVQQVFDRTHGAVGFEATLAREYAKGPYLTPTLACSAAPDLRTGLDRLARYKPLIAPVTMEVRAEGDTVQICMASQFDDLTMPQSMALFEMLFILETAAILTGAPVVPQAIVLPDGAGGQAAVTACGLEVTCTTGEPALVLSKADAQRGLLTANPVLWATLEPTLEAELRAKVGRGITTERLADELARALPDGVITADELACRMGLSKRSLQRKLQNEGTTFQEVLNETRSNLAQSYLRGSGMSVAEISHQLGFRSVSSFFRNFQAWAGMTPRAFRENRQAE</sequence>
<dbReference type="EMBL" id="CYSD01000036">
    <property type="protein sequence ID" value="CUH79172.1"/>
    <property type="molecule type" value="Genomic_DNA"/>
</dbReference>
<feature type="domain" description="HTH araC/xylS-type" evidence="4">
    <location>
        <begin position="233"/>
        <end position="331"/>
    </location>
</feature>
<evidence type="ECO:0000259" key="4">
    <source>
        <dbReference type="PROSITE" id="PS01124"/>
    </source>
</evidence>
<accession>A0A0P1GCM9</accession>
<evidence type="ECO:0000256" key="1">
    <source>
        <dbReference type="ARBA" id="ARBA00023015"/>
    </source>
</evidence>
<keyword evidence="6" id="KW-1185">Reference proteome</keyword>
<proteinExistence type="predicted"/>
<dbReference type="PANTHER" id="PTHR47894:SF1">
    <property type="entry name" value="HTH-TYPE TRANSCRIPTIONAL REGULATOR VQSM"/>
    <property type="match status" value="1"/>
</dbReference>
<dbReference type="STRING" id="928856.SAMN04488049_109137"/>
<dbReference type="InterPro" id="IPR009057">
    <property type="entry name" value="Homeodomain-like_sf"/>
</dbReference>
<keyword evidence="3" id="KW-0804">Transcription</keyword>
<dbReference type="Pfam" id="PF12833">
    <property type="entry name" value="HTH_18"/>
    <property type="match status" value="1"/>
</dbReference>
<evidence type="ECO:0000313" key="5">
    <source>
        <dbReference type="EMBL" id="CUH79172.1"/>
    </source>
</evidence>
<dbReference type="GO" id="GO:0005829">
    <property type="term" value="C:cytosol"/>
    <property type="evidence" value="ECO:0007669"/>
    <property type="project" value="TreeGrafter"/>
</dbReference>
<dbReference type="GO" id="GO:0000976">
    <property type="term" value="F:transcription cis-regulatory region binding"/>
    <property type="evidence" value="ECO:0007669"/>
    <property type="project" value="TreeGrafter"/>
</dbReference>